<keyword evidence="1" id="KW-0472">Membrane</keyword>
<evidence type="ECO:0008006" key="4">
    <source>
        <dbReference type="Google" id="ProtNLM"/>
    </source>
</evidence>
<feature type="transmembrane region" description="Helical" evidence="1">
    <location>
        <begin position="161"/>
        <end position="187"/>
    </location>
</feature>
<keyword evidence="1" id="KW-0812">Transmembrane</keyword>
<feature type="transmembrane region" description="Helical" evidence="1">
    <location>
        <begin position="199"/>
        <end position="231"/>
    </location>
</feature>
<organism evidence="2 3">
    <name type="scientific">Ulvibacterium marinum</name>
    <dbReference type="NCBI Taxonomy" id="2419782"/>
    <lineage>
        <taxon>Bacteria</taxon>
        <taxon>Pseudomonadati</taxon>
        <taxon>Bacteroidota</taxon>
        <taxon>Flavobacteriia</taxon>
        <taxon>Flavobacteriales</taxon>
        <taxon>Flavobacteriaceae</taxon>
        <taxon>Ulvibacterium</taxon>
    </lineage>
</organism>
<dbReference type="Proteomes" id="UP000276603">
    <property type="component" value="Unassembled WGS sequence"/>
</dbReference>
<feature type="transmembrane region" description="Helical" evidence="1">
    <location>
        <begin position="65"/>
        <end position="83"/>
    </location>
</feature>
<evidence type="ECO:0000313" key="3">
    <source>
        <dbReference type="Proteomes" id="UP000276603"/>
    </source>
</evidence>
<name>A0A3B0CHD9_9FLAO</name>
<feature type="transmembrane region" description="Helical" evidence="1">
    <location>
        <begin position="89"/>
        <end position="107"/>
    </location>
</feature>
<protein>
    <recommendedName>
        <fullName evidence="4">O-antigen ligase domain-containing protein</fullName>
    </recommendedName>
</protein>
<dbReference type="AlphaFoldDB" id="A0A3B0CHD9"/>
<evidence type="ECO:0000256" key="1">
    <source>
        <dbReference type="SAM" id="Phobius"/>
    </source>
</evidence>
<feature type="transmembrane region" description="Helical" evidence="1">
    <location>
        <begin position="237"/>
        <end position="259"/>
    </location>
</feature>
<keyword evidence="3" id="KW-1185">Reference proteome</keyword>
<feature type="transmembrane region" description="Helical" evidence="1">
    <location>
        <begin position="364"/>
        <end position="391"/>
    </location>
</feature>
<proteinExistence type="predicted"/>
<feature type="transmembrane region" description="Helical" evidence="1">
    <location>
        <begin position="7"/>
        <end position="31"/>
    </location>
</feature>
<keyword evidence="1" id="KW-1133">Transmembrane helix</keyword>
<gene>
    <name evidence="2" type="ORF">D7Z94_02690</name>
</gene>
<evidence type="ECO:0000313" key="2">
    <source>
        <dbReference type="EMBL" id="RKN82766.1"/>
    </source>
</evidence>
<sequence>MNLKLNIFFKVVFIGLLFLVFLFGGTIQYFFGIPNTALTLLILILFIFLVFAHIIATKTFFFDRIFIWCFAYLLIIVITGIIHDKGMSRTLLYCIFPIMPFSVFYIFKIFERRSIKIHGFLNKFFEFVVLIQLPIILLQKFGYDFLILLNNSNQGIGEYDFMFGSFFIKGDHSLGFFLLIYMLNLVYKRKFSPLRSYEWFLIGYLALTIFIMESNLTKLVLIMILGYYLLIWLYKKINFIGMFIMVFVGYLLFNTALLIPEIDGQYYFFKNKYTPQESQIAFDKTYAKRPQIVVVYAAKKDLKVMGNGPYDYFDIFTGKFKQTKHFSQLIWTYNDLGLLGLLIVIFLAFTLIKSLNLKKESALLLSLVFLMYLFMTNAYSDLAMMLSFLLIRNSRSKLLQSKITQE</sequence>
<comment type="caution">
    <text evidence="2">The sequence shown here is derived from an EMBL/GenBank/DDBJ whole genome shotgun (WGS) entry which is preliminary data.</text>
</comment>
<accession>A0A3B0CHD9</accession>
<feature type="transmembrane region" description="Helical" evidence="1">
    <location>
        <begin position="127"/>
        <end position="149"/>
    </location>
</feature>
<dbReference type="EMBL" id="RBCJ01000001">
    <property type="protein sequence ID" value="RKN82766.1"/>
    <property type="molecule type" value="Genomic_DNA"/>
</dbReference>
<feature type="transmembrane region" description="Helical" evidence="1">
    <location>
        <begin position="329"/>
        <end position="352"/>
    </location>
</feature>
<feature type="transmembrane region" description="Helical" evidence="1">
    <location>
        <begin position="37"/>
        <end position="56"/>
    </location>
</feature>
<reference evidence="2 3" key="1">
    <citation type="submission" date="2018-10" db="EMBL/GenBank/DDBJ databases">
        <title>Ulvibacterium marinum gen. nov., sp. nov., a novel marine bacterium of the family Flavobacteriaceae, isolated from a culture of the green alga Ulva prolifera.</title>
        <authorList>
            <person name="Zhang Z."/>
        </authorList>
    </citation>
    <scope>NUCLEOTIDE SEQUENCE [LARGE SCALE GENOMIC DNA]</scope>
    <source>
        <strain evidence="2 3">CCMM003</strain>
    </source>
</reference>